<dbReference type="Proteomes" id="UP001230156">
    <property type="component" value="Unassembled WGS sequence"/>
</dbReference>
<evidence type="ECO:0000256" key="1">
    <source>
        <dbReference type="SAM" id="SignalP"/>
    </source>
</evidence>
<dbReference type="RefSeq" id="WP_379959271.1">
    <property type="nucleotide sequence ID" value="NZ_JAUYVI010000006.1"/>
</dbReference>
<gene>
    <name evidence="2" type="ORF">Q8A70_21365</name>
</gene>
<comment type="caution">
    <text evidence="2">The sequence shown here is derived from an EMBL/GenBank/DDBJ whole genome shotgun (WGS) entry which is preliminary data.</text>
</comment>
<dbReference type="EMBL" id="JAUYVI010000006">
    <property type="protein sequence ID" value="MDQ7250254.1"/>
    <property type="molecule type" value="Genomic_DNA"/>
</dbReference>
<accession>A0ABU0YRA3</accession>
<feature type="chain" id="PRO_5046314151" description="Lipoprotein" evidence="1">
    <location>
        <begin position="22"/>
        <end position="118"/>
    </location>
</feature>
<reference evidence="3" key="1">
    <citation type="submission" date="2023-08" db="EMBL/GenBank/DDBJ databases">
        <title>Rhodospirillaceae gen. nov., a novel taxon isolated from the Yangtze River Yuezi River estuary sludge.</title>
        <authorList>
            <person name="Ruan L."/>
        </authorList>
    </citation>
    <scope>NUCLEOTIDE SEQUENCE [LARGE SCALE GENOMIC DNA]</scope>
    <source>
        <strain evidence="3">R-7</strain>
    </source>
</reference>
<sequence>MTRLSLIIPLLLALTAGCASPATQSAGYVFRDCSDCPELVVVRPAGGGPNAAPAGIAVGRFEVTRDEFAVFEREDTAPSPHCFFTFAIETYEDSMTRQHPGLGGIGCLPSASCSLSNG</sequence>
<protein>
    <recommendedName>
        <fullName evidence="4">Lipoprotein</fullName>
    </recommendedName>
</protein>
<evidence type="ECO:0008006" key="4">
    <source>
        <dbReference type="Google" id="ProtNLM"/>
    </source>
</evidence>
<proteinExistence type="predicted"/>
<keyword evidence="3" id="KW-1185">Reference proteome</keyword>
<organism evidence="2 3">
    <name type="scientific">Dongia sedimenti</name>
    <dbReference type="NCBI Taxonomy" id="3064282"/>
    <lineage>
        <taxon>Bacteria</taxon>
        <taxon>Pseudomonadati</taxon>
        <taxon>Pseudomonadota</taxon>
        <taxon>Alphaproteobacteria</taxon>
        <taxon>Rhodospirillales</taxon>
        <taxon>Dongiaceae</taxon>
        <taxon>Dongia</taxon>
    </lineage>
</organism>
<feature type="signal peptide" evidence="1">
    <location>
        <begin position="1"/>
        <end position="21"/>
    </location>
</feature>
<evidence type="ECO:0000313" key="2">
    <source>
        <dbReference type="EMBL" id="MDQ7250254.1"/>
    </source>
</evidence>
<name>A0ABU0YRA3_9PROT</name>
<dbReference type="PROSITE" id="PS51257">
    <property type="entry name" value="PROKAR_LIPOPROTEIN"/>
    <property type="match status" value="1"/>
</dbReference>
<evidence type="ECO:0000313" key="3">
    <source>
        <dbReference type="Proteomes" id="UP001230156"/>
    </source>
</evidence>
<keyword evidence="1" id="KW-0732">Signal</keyword>